<proteinExistence type="predicted"/>
<reference evidence="2" key="1">
    <citation type="submission" date="2008-02" db="EMBL/GenBank/DDBJ databases">
        <title>Complete sequence of chromosome 3 of Burkholderia cenocepacia MC0-3.</title>
        <authorList>
            <person name="Copeland A."/>
            <person name="Lucas S."/>
            <person name="Lapidus A."/>
            <person name="Barry K."/>
            <person name="Bruce D."/>
            <person name="Goodwin L."/>
            <person name="Glavina del Rio T."/>
            <person name="Dalin E."/>
            <person name="Tice H."/>
            <person name="Pitluck S."/>
            <person name="Chain P."/>
            <person name="Malfatti S."/>
            <person name="Shin M."/>
            <person name="Vergez L."/>
            <person name="Schmutz J."/>
            <person name="Larimer F."/>
            <person name="Land M."/>
            <person name="Hauser L."/>
            <person name="Kyrpides N."/>
            <person name="Mikhailova N."/>
            <person name="Tiedje J."/>
            <person name="Richardson P."/>
        </authorList>
    </citation>
    <scope>NUCLEOTIDE SEQUENCE [LARGE SCALE GENOMIC DNA]</scope>
    <source>
        <strain evidence="2">MC0-3</strain>
    </source>
</reference>
<dbReference type="HOGENOM" id="CLU_1375924_0_0_4"/>
<dbReference type="KEGG" id="bcm:Bcenmc03_6408"/>
<organism evidence="1 2">
    <name type="scientific">Burkholderia orbicola (strain MC0-3)</name>
    <dbReference type="NCBI Taxonomy" id="406425"/>
    <lineage>
        <taxon>Bacteria</taxon>
        <taxon>Pseudomonadati</taxon>
        <taxon>Pseudomonadota</taxon>
        <taxon>Betaproteobacteria</taxon>
        <taxon>Burkholderiales</taxon>
        <taxon>Burkholderiaceae</taxon>
        <taxon>Burkholderia</taxon>
        <taxon>Burkholderia cepacia complex</taxon>
        <taxon>Burkholderia orbicola</taxon>
    </lineage>
</organism>
<dbReference type="Proteomes" id="UP000002169">
    <property type="component" value="Chromosome 3"/>
</dbReference>
<gene>
    <name evidence="1" type="ordered locus">Bcenmc03_6408</name>
</gene>
<evidence type="ECO:0000313" key="2">
    <source>
        <dbReference type="Proteomes" id="UP000002169"/>
    </source>
</evidence>
<dbReference type="EMBL" id="CP000960">
    <property type="protein sequence ID" value="ACA95523.1"/>
    <property type="molecule type" value="Genomic_DNA"/>
</dbReference>
<dbReference type="RefSeq" id="WP_012336923.1">
    <property type="nucleotide sequence ID" value="NC_010512.1"/>
</dbReference>
<accession>B1KBC6</accession>
<evidence type="ECO:0000313" key="1">
    <source>
        <dbReference type="EMBL" id="ACA95523.1"/>
    </source>
</evidence>
<name>B1KBC6_BURO0</name>
<dbReference type="AlphaFoldDB" id="B1KBC6"/>
<sequence length="198" mass="21682">MPSSTHERGAQLWKRELLDSPLRPASRSGGVRPISATLRHSTAWLESLTIDVLTPEGAMPGRDMPNDLNQAAYWVAFILEHCPFPNRAALAAQFSNAEIVRLCECGCNTFGLSLAEPDSVPPIAIASSGQPYRMVFEADFRDRRGPEGWGAIEILLFADESGHLADVEINYCGNGIPIPESLNLEITPYNVFISESLI</sequence>
<protein>
    <submittedName>
        <fullName evidence="1">Uncharacterized protein</fullName>
    </submittedName>
</protein>